<proteinExistence type="predicted"/>
<organism evidence="1 2">
    <name type="scientific">Willisornis vidua</name>
    <name type="common">Xingu scale-backed antbird</name>
    <dbReference type="NCBI Taxonomy" id="1566151"/>
    <lineage>
        <taxon>Eukaryota</taxon>
        <taxon>Metazoa</taxon>
        <taxon>Chordata</taxon>
        <taxon>Craniata</taxon>
        <taxon>Vertebrata</taxon>
        <taxon>Euteleostomi</taxon>
        <taxon>Archelosauria</taxon>
        <taxon>Archosauria</taxon>
        <taxon>Dinosauria</taxon>
        <taxon>Saurischia</taxon>
        <taxon>Theropoda</taxon>
        <taxon>Coelurosauria</taxon>
        <taxon>Aves</taxon>
        <taxon>Neognathae</taxon>
        <taxon>Neoaves</taxon>
        <taxon>Telluraves</taxon>
        <taxon>Australaves</taxon>
        <taxon>Passeriformes</taxon>
        <taxon>Thamnophilidae</taxon>
        <taxon>Willisornis</taxon>
    </lineage>
</organism>
<name>A0ABQ9D051_9PASS</name>
<reference evidence="1" key="1">
    <citation type="submission" date="2019-10" db="EMBL/GenBank/DDBJ databases">
        <authorList>
            <person name="Soares A.E.R."/>
            <person name="Aleixo A."/>
            <person name="Schneider P."/>
            <person name="Miyaki C.Y."/>
            <person name="Schneider M.P."/>
            <person name="Mello C."/>
            <person name="Vasconcelos A.T.R."/>
        </authorList>
    </citation>
    <scope>NUCLEOTIDE SEQUENCE</scope>
    <source>
        <tissue evidence="1">Muscle</tissue>
    </source>
</reference>
<accession>A0ABQ9D051</accession>
<gene>
    <name evidence="1" type="ORF">WISP_114127</name>
</gene>
<evidence type="ECO:0000313" key="1">
    <source>
        <dbReference type="EMBL" id="KAJ7409399.1"/>
    </source>
</evidence>
<keyword evidence="2" id="KW-1185">Reference proteome</keyword>
<protein>
    <submittedName>
        <fullName evidence="1">Uncharacterized protein</fullName>
    </submittedName>
</protein>
<dbReference type="EMBL" id="WHWB01034471">
    <property type="protein sequence ID" value="KAJ7409399.1"/>
    <property type="molecule type" value="Genomic_DNA"/>
</dbReference>
<comment type="caution">
    <text evidence="1">The sequence shown here is derived from an EMBL/GenBank/DDBJ whole genome shotgun (WGS) entry which is preliminary data.</text>
</comment>
<dbReference type="Proteomes" id="UP001145742">
    <property type="component" value="Unassembled WGS sequence"/>
</dbReference>
<sequence length="161" mass="18088">MYQCNNKYDGSDISVVSLRRNKERVMEPTVSSGSSTAKLDLAGKDCRHTSCLVYRKTHPIISSPALRRKLEQQKPTGSNLVKVYWKVSLLMAEGLLLQQSGYLWVPRDKSHTFQHKQLLIADAYGRSANHSQAELDDTKLSGSVDLLEAGKALQRDLDRLD</sequence>
<evidence type="ECO:0000313" key="2">
    <source>
        <dbReference type="Proteomes" id="UP001145742"/>
    </source>
</evidence>